<dbReference type="Pfam" id="PF01494">
    <property type="entry name" value="FAD_binding_3"/>
    <property type="match status" value="2"/>
</dbReference>
<protein>
    <recommendedName>
        <fullName evidence="6">FAD-binding domain-containing protein</fullName>
    </recommendedName>
</protein>
<comment type="caution">
    <text evidence="7">The sequence shown here is derived from an EMBL/GenBank/DDBJ whole genome shotgun (WGS) entry which is preliminary data.</text>
</comment>
<feature type="domain" description="FAD-binding" evidence="6">
    <location>
        <begin position="354"/>
        <end position="399"/>
    </location>
</feature>
<evidence type="ECO:0000256" key="5">
    <source>
        <dbReference type="SAM" id="MobiDB-lite"/>
    </source>
</evidence>
<accession>A0A9P6U172</accession>
<feature type="region of interest" description="Disordered" evidence="5">
    <location>
        <begin position="488"/>
        <end position="509"/>
    </location>
</feature>
<feature type="compositionally biased region" description="Basic and acidic residues" evidence="5">
    <location>
        <begin position="498"/>
        <end position="509"/>
    </location>
</feature>
<dbReference type="Gene3D" id="3.50.50.60">
    <property type="entry name" value="FAD/NAD(P)-binding domain"/>
    <property type="match status" value="2"/>
</dbReference>
<dbReference type="InterPro" id="IPR036188">
    <property type="entry name" value="FAD/NAD-bd_sf"/>
</dbReference>
<name>A0A9P6U172_9FUNG</name>
<dbReference type="PANTHER" id="PTHR47356">
    <property type="entry name" value="FAD-DEPENDENT MONOOXYGENASE ASQG-RELATED"/>
    <property type="match status" value="1"/>
</dbReference>
<feature type="compositionally biased region" description="Basic and acidic residues" evidence="5">
    <location>
        <begin position="271"/>
        <end position="280"/>
    </location>
</feature>
<dbReference type="InterPro" id="IPR050562">
    <property type="entry name" value="FAD_mOase_fung"/>
</dbReference>
<dbReference type="SUPFAM" id="SSF51905">
    <property type="entry name" value="FAD/NAD(P)-binding domain"/>
    <property type="match status" value="1"/>
</dbReference>
<dbReference type="Proteomes" id="UP000726737">
    <property type="component" value="Unassembled WGS sequence"/>
</dbReference>
<evidence type="ECO:0000259" key="6">
    <source>
        <dbReference type="Pfam" id="PF01494"/>
    </source>
</evidence>
<keyword evidence="2" id="KW-0285">Flavoprotein</keyword>
<sequence>MSHYPFPLSPTTGISNKENAPPHVMIVGAGIAGLLLGILLDRAGIPFRIYESGIKLQPEEGVVSLHAGIFPVFEQLGLYENVERLSLRIAGFHIHQDDMTKIGTLVMKDGKTVLGYDHMMFCSISFHEFLASLIPPGRIHFNKKVSSIEENRDGVMIRCSDGTPYHGDILVGADGGNSGVRQGLYKLLQNRESLPVVDGLPMRRGYMCMMGVTDPLDPGRFPVLDQHVSKAYQVLGRSPSPFSWCIVSVSGYRINWKVIVQLEAMSPEVEERLMGDSRDDSVDETEYWSDRQQQQYSYPHYQQQPKRSSPGLDGNAFRIDALMKEVNGFMTPFGGTLGDLFDSTQRHEIMLTYLENKVFETWHHGRTVLIGDACHKLLPTAGQETVASMQDAVVLANCLYDLKSPSLNDIGDAFKDFKAERYAHVKEIDDISKVNAKLIYGQTFMDRFTRYMFLTCMPRSLQVKNIAKGMVYRPQAVFLPRVPHRGTGAAYVQRPSRKYQDKQRQQQHE</sequence>
<evidence type="ECO:0000256" key="2">
    <source>
        <dbReference type="ARBA" id="ARBA00022630"/>
    </source>
</evidence>
<dbReference type="GO" id="GO:0071949">
    <property type="term" value="F:FAD binding"/>
    <property type="evidence" value="ECO:0007669"/>
    <property type="project" value="InterPro"/>
</dbReference>
<evidence type="ECO:0000256" key="3">
    <source>
        <dbReference type="ARBA" id="ARBA00022827"/>
    </source>
</evidence>
<dbReference type="PANTHER" id="PTHR47356:SF2">
    <property type="entry name" value="FAD-BINDING DOMAIN-CONTAINING PROTEIN-RELATED"/>
    <property type="match status" value="1"/>
</dbReference>
<dbReference type="PRINTS" id="PR00420">
    <property type="entry name" value="RNGMNOXGNASE"/>
</dbReference>
<keyword evidence="8" id="KW-1185">Reference proteome</keyword>
<dbReference type="InterPro" id="IPR002938">
    <property type="entry name" value="FAD-bd"/>
</dbReference>
<keyword evidence="3" id="KW-0274">FAD</keyword>
<evidence type="ECO:0000313" key="7">
    <source>
        <dbReference type="EMBL" id="KAG0255242.1"/>
    </source>
</evidence>
<feature type="domain" description="FAD-binding" evidence="6">
    <location>
        <begin position="24"/>
        <end position="184"/>
    </location>
</feature>
<feature type="region of interest" description="Disordered" evidence="5">
    <location>
        <begin position="271"/>
        <end position="310"/>
    </location>
</feature>
<proteinExistence type="inferred from homology"/>
<dbReference type="OrthoDB" id="16820at2759"/>
<comment type="similarity">
    <text evidence="1">Belongs to the paxM FAD-dependent monooxygenase family.</text>
</comment>
<keyword evidence="4" id="KW-0560">Oxidoreductase</keyword>
<dbReference type="GO" id="GO:0004497">
    <property type="term" value="F:monooxygenase activity"/>
    <property type="evidence" value="ECO:0007669"/>
    <property type="project" value="InterPro"/>
</dbReference>
<evidence type="ECO:0000256" key="4">
    <source>
        <dbReference type="ARBA" id="ARBA00023002"/>
    </source>
</evidence>
<evidence type="ECO:0000313" key="8">
    <source>
        <dbReference type="Proteomes" id="UP000726737"/>
    </source>
</evidence>
<organism evidence="7 8">
    <name type="scientific">Mortierella polycephala</name>
    <dbReference type="NCBI Taxonomy" id="41804"/>
    <lineage>
        <taxon>Eukaryota</taxon>
        <taxon>Fungi</taxon>
        <taxon>Fungi incertae sedis</taxon>
        <taxon>Mucoromycota</taxon>
        <taxon>Mortierellomycotina</taxon>
        <taxon>Mortierellomycetes</taxon>
        <taxon>Mortierellales</taxon>
        <taxon>Mortierellaceae</taxon>
        <taxon>Mortierella</taxon>
    </lineage>
</organism>
<evidence type="ECO:0000256" key="1">
    <source>
        <dbReference type="ARBA" id="ARBA00007992"/>
    </source>
</evidence>
<dbReference type="EMBL" id="JAAAJA010000359">
    <property type="protein sequence ID" value="KAG0255242.1"/>
    <property type="molecule type" value="Genomic_DNA"/>
</dbReference>
<feature type="compositionally biased region" description="Low complexity" evidence="5">
    <location>
        <begin position="292"/>
        <end position="304"/>
    </location>
</feature>
<gene>
    <name evidence="7" type="ORF">BG011_005234</name>
</gene>
<reference evidence="7" key="1">
    <citation type="journal article" date="2020" name="Fungal Divers.">
        <title>Resolving the Mortierellaceae phylogeny through synthesis of multi-gene phylogenetics and phylogenomics.</title>
        <authorList>
            <person name="Vandepol N."/>
            <person name="Liber J."/>
            <person name="Desiro A."/>
            <person name="Na H."/>
            <person name="Kennedy M."/>
            <person name="Barry K."/>
            <person name="Grigoriev I.V."/>
            <person name="Miller A.N."/>
            <person name="O'Donnell K."/>
            <person name="Stajich J.E."/>
            <person name="Bonito G."/>
        </authorList>
    </citation>
    <scope>NUCLEOTIDE SEQUENCE</scope>
    <source>
        <strain evidence="7">KOD948</strain>
    </source>
</reference>
<dbReference type="AlphaFoldDB" id="A0A9P6U172"/>